<feature type="non-terminal residue" evidence="2">
    <location>
        <position position="1"/>
    </location>
</feature>
<proteinExistence type="predicted"/>
<protein>
    <submittedName>
        <fullName evidence="2">SSU ribosomal protein S19p (S15e)</fullName>
    </submittedName>
</protein>
<dbReference type="AlphaFoldDB" id="A0A6J4Q5P3"/>
<feature type="non-terminal residue" evidence="2">
    <location>
        <position position="93"/>
    </location>
</feature>
<gene>
    <name evidence="2" type="ORF">AVDCRST_MAG35-2803</name>
</gene>
<evidence type="ECO:0000256" key="1">
    <source>
        <dbReference type="SAM" id="MobiDB-lite"/>
    </source>
</evidence>
<dbReference type="GO" id="GO:0005840">
    <property type="term" value="C:ribosome"/>
    <property type="evidence" value="ECO:0007669"/>
    <property type="project" value="UniProtKB-KW"/>
</dbReference>
<sequence>AAQPEEGPLRGRPPHQEGGRPEREGHEERHPHLVAPVDDHPRHARAHHRRARRPQARAGVRHRGDGRAQARRVRPDAHLPRPREGRPAGASAM</sequence>
<organism evidence="2">
    <name type="scientific">uncultured Quadrisphaera sp</name>
    <dbReference type="NCBI Taxonomy" id="904978"/>
    <lineage>
        <taxon>Bacteria</taxon>
        <taxon>Bacillati</taxon>
        <taxon>Actinomycetota</taxon>
        <taxon>Actinomycetes</taxon>
        <taxon>Kineosporiales</taxon>
        <taxon>Kineosporiaceae</taxon>
        <taxon>Quadrisphaera</taxon>
        <taxon>environmental samples</taxon>
    </lineage>
</organism>
<name>A0A6J4Q5P3_9ACTN</name>
<feature type="region of interest" description="Disordered" evidence="1">
    <location>
        <begin position="1"/>
        <end position="93"/>
    </location>
</feature>
<keyword evidence="2" id="KW-0687">Ribonucleoprotein</keyword>
<dbReference type="EMBL" id="CADCUY010000551">
    <property type="protein sequence ID" value="CAA9434096.1"/>
    <property type="molecule type" value="Genomic_DNA"/>
</dbReference>
<feature type="compositionally biased region" description="Basic and acidic residues" evidence="1">
    <location>
        <begin position="62"/>
        <end position="86"/>
    </location>
</feature>
<feature type="compositionally biased region" description="Basic and acidic residues" evidence="1">
    <location>
        <begin position="14"/>
        <end position="41"/>
    </location>
</feature>
<keyword evidence="2" id="KW-0689">Ribosomal protein</keyword>
<evidence type="ECO:0000313" key="2">
    <source>
        <dbReference type="EMBL" id="CAA9434096.1"/>
    </source>
</evidence>
<reference evidence="2" key="1">
    <citation type="submission" date="2020-02" db="EMBL/GenBank/DDBJ databases">
        <authorList>
            <person name="Meier V. D."/>
        </authorList>
    </citation>
    <scope>NUCLEOTIDE SEQUENCE</scope>
    <source>
        <strain evidence="2">AVDCRST_MAG35</strain>
    </source>
</reference>
<accession>A0A6J4Q5P3</accession>
<feature type="compositionally biased region" description="Basic residues" evidence="1">
    <location>
        <begin position="42"/>
        <end position="61"/>
    </location>
</feature>